<feature type="compositionally biased region" description="Low complexity" evidence="1">
    <location>
        <begin position="195"/>
        <end position="215"/>
    </location>
</feature>
<feature type="region of interest" description="Disordered" evidence="1">
    <location>
        <begin position="1"/>
        <end position="44"/>
    </location>
</feature>
<keyword evidence="6" id="KW-1185">Reference proteome</keyword>
<evidence type="ECO:0000259" key="3">
    <source>
        <dbReference type="Pfam" id="PF10302"/>
    </source>
</evidence>
<evidence type="ECO:0000256" key="1">
    <source>
        <dbReference type="SAM" id="MobiDB-lite"/>
    </source>
</evidence>
<keyword evidence="2" id="KW-0472">Membrane</keyword>
<reference evidence="5" key="1">
    <citation type="journal article" date="2023" name="Mol. Phylogenet. Evol.">
        <title>Genome-scale phylogeny and comparative genomics of the fungal order Sordariales.</title>
        <authorList>
            <person name="Hensen N."/>
            <person name="Bonometti L."/>
            <person name="Westerberg I."/>
            <person name="Brannstrom I.O."/>
            <person name="Guillou S."/>
            <person name="Cros-Aarteil S."/>
            <person name="Calhoun S."/>
            <person name="Haridas S."/>
            <person name="Kuo A."/>
            <person name="Mondo S."/>
            <person name="Pangilinan J."/>
            <person name="Riley R."/>
            <person name="LaButti K."/>
            <person name="Andreopoulos B."/>
            <person name="Lipzen A."/>
            <person name="Chen C."/>
            <person name="Yan M."/>
            <person name="Daum C."/>
            <person name="Ng V."/>
            <person name="Clum A."/>
            <person name="Steindorff A."/>
            <person name="Ohm R.A."/>
            <person name="Martin F."/>
            <person name="Silar P."/>
            <person name="Natvig D.O."/>
            <person name="Lalanne C."/>
            <person name="Gautier V."/>
            <person name="Ament-Velasquez S.L."/>
            <person name="Kruys A."/>
            <person name="Hutchinson M.I."/>
            <person name="Powell A.J."/>
            <person name="Barry K."/>
            <person name="Miller A.N."/>
            <person name="Grigoriev I.V."/>
            <person name="Debuchy R."/>
            <person name="Gladieux P."/>
            <person name="Hiltunen Thoren M."/>
            <person name="Johannesson H."/>
        </authorList>
    </citation>
    <scope>NUCLEOTIDE SEQUENCE</scope>
    <source>
        <strain evidence="5">CBS 508.74</strain>
    </source>
</reference>
<organism evidence="5 6">
    <name type="scientific">Canariomyces notabilis</name>
    <dbReference type="NCBI Taxonomy" id="2074819"/>
    <lineage>
        <taxon>Eukaryota</taxon>
        <taxon>Fungi</taxon>
        <taxon>Dikarya</taxon>
        <taxon>Ascomycota</taxon>
        <taxon>Pezizomycotina</taxon>
        <taxon>Sordariomycetes</taxon>
        <taxon>Sordariomycetidae</taxon>
        <taxon>Sordariales</taxon>
        <taxon>Chaetomiaceae</taxon>
        <taxon>Canariomyces</taxon>
    </lineage>
</organism>
<feature type="region of interest" description="Disordered" evidence="1">
    <location>
        <begin position="132"/>
        <end position="160"/>
    </location>
</feature>
<dbReference type="GO" id="GO:0044695">
    <property type="term" value="C:Dsc E3 ubiquitin ligase complex"/>
    <property type="evidence" value="ECO:0007669"/>
    <property type="project" value="InterPro"/>
</dbReference>
<proteinExistence type="predicted"/>
<dbReference type="PANTHER" id="PTHR28049">
    <property type="entry name" value="TRANSMEMBRANE PROTEIN YOR223W"/>
    <property type="match status" value="1"/>
</dbReference>
<keyword evidence="2" id="KW-1133">Transmembrane helix</keyword>
<dbReference type="EMBL" id="MU853334">
    <property type="protein sequence ID" value="KAK4115865.1"/>
    <property type="molecule type" value="Genomic_DNA"/>
</dbReference>
<dbReference type="InterPro" id="IPR025390">
    <property type="entry name" value="Dsc3_C"/>
</dbReference>
<keyword evidence="2" id="KW-0812">Transmembrane</keyword>
<dbReference type="RefSeq" id="XP_064673435.1">
    <property type="nucleotide sequence ID" value="XM_064812938.1"/>
</dbReference>
<dbReference type="GeneID" id="89937063"/>
<feature type="compositionally biased region" description="Low complexity" evidence="1">
    <location>
        <begin position="273"/>
        <end position="288"/>
    </location>
</feature>
<dbReference type="AlphaFoldDB" id="A0AAN6YVS1"/>
<dbReference type="Pfam" id="PF10302">
    <property type="entry name" value="Dsc3_N"/>
    <property type="match status" value="1"/>
</dbReference>
<feature type="transmembrane region" description="Helical" evidence="2">
    <location>
        <begin position="343"/>
        <end position="362"/>
    </location>
</feature>
<feature type="region of interest" description="Disordered" evidence="1">
    <location>
        <begin position="268"/>
        <end position="295"/>
    </location>
</feature>
<dbReference type="PANTHER" id="PTHR28049:SF1">
    <property type="entry name" value="DSC E3 UBIQUITIN LIGASE COMPLEX SUBUNIT 3"/>
    <property type="match status" value="1"/>
</dbReference>
<feature type="region of interest" description="Disordered" evidence="1">
    <location>
        <begin position="178"/>
        <end position="215"/>
    </location>
</feature>
<dbReference type="InterPro" id="IPR045226">
    <property type="entry name" value="Dsc3"/>
</dbReference>
<protein>
    <recommendedName>
        <fullName evidence="7">Ubiquitin-like domain-containing protein</fullName>
    </recommendedName>
</protein>
<name>A0AAN6YVS1_9PEZI</name>
<gene>
    <name evidence="5" type="ORF">N656DRAFT_747311</name>
</gene>
<reference evidence="5" key="2">
    <citation type="submission" date="2023-05" db="EMBL/GenBank/DDBJ databases">
        <authorList>
            <consortium name="Lawrence Berkeley National Laboratory"/>
            <person name="Steindorff A."/>
            <person name="Hensen N."/>
            <person name="Bonometti L."/>
            <person name="Westerberg I."/>
            <person name="Brannstrom I.O."/>
            <person name="Guillou S."/>
            <person name="Cros-Aarteil S."/>
            <person name="Calhoun S."/>
            <person name="Haridas S."/>
            <person name="Kuo A."/>
            <person name="Mondo S."/>
            <person name="Pangilinan J."/>
            <person name="Riley R."/>
            <person name="Labutti K."/>
            <person name="Andreopoulos B."/>
            <person name="Lipzen A."/>
            <person name="Chen C."/>
            <person name="Yanf M."/>
            <person name="Daum C."/>
            <person name="Ng V."/>
            <person name="Clum A."/>
            <person name="Ohm R."/>
            <person name="Martin F."/>
            <person name="Silar P."/>
            <person name="Natvig D."/>
            <person name="Lalanne C."/>
            <person name="Gautier V."/>
            <person name="Ament-Velasquez S.L."/>
            <person name="Kruys A."/>
            <person name="Hutchinson M.I."/>
            <person name="Powell A.J."/>
            <person name="Barry K."/>
            <person name="Miller A.N."/>
            <person name="Grigoriev I.V."/>
            <person name="Debuchy R."/>
            <person name="Gladieux P."/>
            <person name="Thoren M.H."/>
            <person name="Johannesson H."/>
        </authorList>
    </citation>
    <scope>NUCLEOTIDE SEQUENCE</scope>
    <source>
        <strain evidence="5">CBS 508.74</strain>
    </source>
</reference>
<evidence type="ECO:0000256" key="2">
    <source>
        <dbReference type="SAM" id="Phobius"/>
    </source>
</evidence>
<comment type="caution">
    <text evidence="5">The sequence shown here is derived from an EMBL/GenBank/DDBJ whole genome shotgun (WGS) entry which is preliminary data.</text>
</comment>
<evidence type="ECO:0000313" key="6">
    <source>
        <dbReference type="Proteomes" id="UP001302812"/>
    </source>
</evidence>
<feature type="compositionally biased region" description="Low complexity" evidence="1">
    <location>
        <begin position="1"/>
        <end position="19"/>
    </location>
</feature>
<accession>A0AAN6YVS1</accession>
<feature type="compositionally biased region" description="Pro residues" evidence="1">
    <location>
        <begin position="28"/>
        <end position="44"/>
    </location>
</feature>
<dbReference type="Pfam" id="PF13373">
    <property type="entry name" value="Dsc3_C"/>
    <property type="match status" value="1"/>
</dbReference>
<sequence>MSSSSRRLNGGGASSSSSPTRPPRSDKPFPPTPRIAPAPVFPPTPPPLHITIRFSTSLPDLHLDIPSPHETTVIALKHLIRGRLALLDDTTTTSAHKDQAADPTHPSRARLRFIHNGRILPDACVLSAVLKAPPPPPLSQHAHEHPERVDRKGKAPVGAPPQQQRVFINCSIGDSLSEEELAEEEIAASAPPPTITTTTSSSANSVLPSPLSTPTPRNGFDRLLQAGLSPPEISVLRAQFRRIHTARYTPEDMPSPDTLRRMEDAWLDSNSNTSTYPTTTTTTTGTTTEDWAGGEDPVTEDVYGLSAVAGPLIRGMLMGFVFPLGVIAWAGKEEGLWSRRMQVFVVFGVLLSVSVGVVRGLTGEG</sequence>
<dbReference type="Proteomes" id="UP001302812">
    <property type="component" value="Unassembled WGS sequence"/>
</dbReference>
<feature type="compositionally biased region" description="Basic and acidic residues" evidence="1">
    <location>
        <begin position="141"/>
        <end position="153"/>
    </location>
</feature>
<feature type="transmembrane region" description="Helical" evidence="2">
    <location>
        <begin position="312"/>
        <end position="331"/>
    </location>
</feature>
<feature type="domain" description="DSC E3 ubiquitin ligase complex subunit 3 ubiquitin-like" evidence="3">
    <location>
        <begin position="49"/>
        <end position="174"/>
    </location>
</feature>
<evidence type="ECO:0000259" key="4">
    <source>
        <dbReference type="Pfam" id="PF13373"/>
    </source>
</evidence>
<evidence type="ECO:0008006" key="7">
    <source>
        <dbReference type="Google" id="ProtNLM"/>
    </source>
</evidence>
<dbReference type="InterPro" id="IPR019413">
    <property type="entry name" value="Dsc3_ub-like_dom"/>
</dbReference>
<dbReference type="GO" id="GO:0005783">
    <property type="term" value="C:endoplasmic reticulum"/>
    <property type="evidence" value="ECO:0007669"/>
    <property type="project" value="TreeGrafter"/>
</dbReference>
<evidence type="ECO:0000313" key="5">
    <source>
        <dbReference type="EMBL" id="KAK4115865.1"/>
    </source>
</evidence>
<feature type="domain" description="DSC E3 ubiquitin ligase complex subunit 3 C-terminal" evidence="4">
    <location>
        <begin position="219"/>
        <end position="359"/>
    </location>
</feature>